<keyword evidence="10" id="KW-1015">Disulfide bond</keyword>
<dbReference type="InterPro" id="IPR040234">
    <property type="entry name" value="QC/QCL"/>
</dbReference>
<dbReference type="Proteomes" id="UP000440578">
    <property type="component" value="Unassembled WGS sequence"/>
</dbReference>
<dbReference type="AlphaFoldDB" id="A0A6A4VP27"/>
<evidence type="ECO:0000313" key="15">
    <source>
        <dbReference type="Proteomes" id="UP000440578"/>
    </source>
</evidence>
<comment type="catalytic activity">
    <reaction evidence="1">
        <text>N-terminal L-glutaminyl-[peptide] = N-terminal 5-oxo-L-prolyl-[peptide] + NH4(+)</text>
        <dbReference type="Rhea" id="RHEA:23652"/>
        <dbReference type="Rhea" id="RHEA-COMP:11736"/>
        <dbReference type="Rhea" id="RHEA-COMP:11846"/>
        <dbReference type="ChEBI" id="CHEBI:28938"/>
        <dbReference type="ChEBI" id="CHEBI:64722"/>
        <dbReference type="ChEBI" id="CHEBI:87215"/>
        <dbReference type="EC" id="2.3.2.5"/>
    </reaction>
</comment>
<reference evidence="14 15" key="1">
    <citation type="submission" date="2019-07" db="EMBL/GenBank/DDBJ databases">
        <title>Draft genome assembly of a fouling barnacle, Amphibalanus amphitrite (Darwin, 1854): The first reference genome for Thecostraca.</title>
        <authorList>
            <person name="Kim W."/>
        </authorList>
    </citation>
    <scope>NUCLEOTIDE SEQUENCE [LARGE SCALE GENOMIC DNA]</scope>
    <source>
        <strain evidence="14">SNU_AA5</strain>
        <tissue evidence="14">Soma without cirri and trophi</tissue>
    </source>
</reference>
<evidence type="ECO:0000256" key="8">
    <source>
        <dbReference type="ARBA" id="ARBA00022723"/>
    </source>
</evidence>
<keyword evidence="12" id="KW-0732">Signal</keyword>
<comment type="subcellular location">
    <subcellularLocation>
        <location evidence="2">Secreted</location>
    </subcellularLocation>
</comment>
<dbReference type="OrthoDB" id="3907302at2759"/>
<evidence type="ECO:0000256" key="11">
    <source>
        <dbReference type="ARBA" id="ARBA00023315"/>
    </source>
</evidence>
<evidence type="ECO:0000256" key="2">
    <source>
        <dbReference type="ARBA" id="ARBA00004613"/>
    </source>
</evidence>
<dbReference type="GO" id="GO:0005576">
    <property type="term" value="C:extracellular region"/>
    <property type="evidence" value="ECO:0007669"/>
    <property type="project" value="UniProtKB-SubCell"/>
</dbReference>
<dbReference type="InterPro" id="IPR007484">
    <property type="entry name" value="Peptidase_M28"/>
</dbReference>
<dbReference type="InterPro" id="IPR037457">
    <property type="entry name" value="M28_QC"/>
</dbReference>
<name>A0A6A4VP27_AMPAM</name>
<organism evidence="14 15">
    <name type="scientific">Amphibalanus amphitrite</name>
    <name type="common">Striped barnacle</name>
    <name type="synonym">Balanus amphitrite</name>
    <dbReference type="NCBI Taxonomy" id="1232801"/>
    <lineage>
        <taxon>Eukaryota</taxon>
        <taxon>Metazoa</taxon>
        <taxon>Ecdysozoa</taxon>
        <taxon>Arthropoda</taxon>
        <taxon>Crustacea</taxon>
        <taxon>Multicrustacea</taxon>
        <taxon>Cirripedia</taxon>
        <taxon>Thoracica</taxon>
        <taxon>Thoracicalcarea</taxon>
        <taxon>Balanomorpha</taxon>
        <taxon>Balanoidea</taxon>
        <taxon>Balanidae</taxon>
        <taxon>Amphibalaninae</taxon>
        <taxon>Amphibalanus</taxon>
    </lineage>
</organism>
<dbReference type="GO" id="GO:0008270">
    <property type="term" value="F:zinc ion binding"/>
    <property type="evidence" value="ECO:0007669"/>
    <property type="project" value="TreeGrafter"/>
</dbReference>
<evidence type="ECO:0000256" key="10">
    <source>
        <dbReference type="ARBA" id="ARBA00023157"/>
    </source>
</evidence>
<comment type="similarity">
    <text evidence="3">Belongs to the glutaminyl-peptide cyclotransferase family.</text>
</comment>
<gene>
    <name evidence="14" type="primary">QPCTL</name>
    <name evidence="14" type="ORF">FJT64_008931</name>
</gene>
<dbReference type="Gene3D" id="3.40.630.10">
    <property type="entry name" value="Zn peptidases"/>
    <property type="match status" value="1"/>
</dbReference>
<evidence type="ECO:0000256" key="6">
    <source>
        <dbReference type="ARBA" id="ARBA00022525"/>
    </source>
</evidence>
<evidence type="ECO:0000256" key="1">
    <source>
        <dbReference type="ARBA" id="ARBA00000001"/>
    </source>
</evidence>
<proteinExistence type="inferred from homology"/>
<keyword evidence="6" id="KW-0964">Secreted</keyword>
<dbReference type="GO" id="GO:0016603">
    <property type="term" value="F:glutaminyl-peptide cyclotransferase activity"/>
    <property type="evidence" value="ECO:0007669"/>
    <property type="project" value="UniProtKB-EC"/>
</dbReference>
<dbReference type="CDD" id="cd03880">
    <property type="entry name" value="M28_QC_like"/>
    <property type="match status" value="1"/>
</dbReference>
<accession>A0A6A4VP27</accession>
<evidence type="ECO:0000313" key="14">
    <source>
        <dbReference type="EMBL" id="KAF0293160.1"/>
    </source>
</evidence>
<dbReference type="EC" id="2.3.2.5" evidence="4"/>
<sequence length="362" mass="40715">MSIYLLAAIANFITYGPASGSDIEWLTKQRSHVPVSLGDRLEELALLDHQMDPDGASFNSLLAPMLRPRYVTSAAHTEVRQHIVSTLESLGWAVDGNRTFEMRTPRGPMDFTNVIATHDPSAPRRLVLACHYDSIYGRDTFIGATDSAVPCAMLLHLATLMTERYLDPIKGRSELTLQLLFLDGEEAIVHWTDTDSIYGARHLASELERTVYQRAGDTVITELQRMDLFVLLDLLGTQSPTIYNYPYCADAEFRQLAAVERRLKKLRLLDGAPRMFKVRKSWSSPVGIEDDHLPFMHRGVKILHVIPVPFPAVWHEDSDDASVIHRPSVTSLGRSLRVWVAEYLQLAALLDDPAKDAVREEL</sequence>
<dbReference type="EMBL" id="VIIS01001765">
    <property type="protein sequence ID" value="KAF0293160.1"/>
    <property type="molecule type" value="Genomic_DNA"/>
</dbReference>
<evidence type="ECO:0000256" key="5">
    <source>
        <dbReference type="ARBA" id="ARBA00016861"/>
    </source>
</evidence>
<feature type="chain" id="PRO_5025525171" description="Glutaminyl-peptide cyclotransferase" evidence="12">
    <location>
        <begin position="21"/>
        <end position="362"/>
    </location>
</feature>
<keyword evidence="8" id="KW-0479">Metal-binding</keyword>
<feature type="signal peptide" evidence="12">
    <location>
        <begin position="1"/>
        <end position="20"/>
    </location>
</feature>
<dbReference type="Pfam" id="PF04389">
    <property type="entry name" value="Peptidase_M28"/>
    <property type="match status" value="1"/>
</dbReference>
<evidence type="ECO:0000256" key="9">
    <source>
        <dbReference type="ARBA" id="ARBA00022833"/>
    </source>
</evidence>
<keyword evidence="9" id="KW-0862">Zinc</keyword>
<evidence type="ECO:0000256" key="7">
    <source>
        <dbReference type="ARBA" id="ARBA00022679"/>
    </source>
</evidence>
<evidence type="ECO:0000256" key="4">
    <source>
        <dbReference type="ARBA" id="ARBA00012012"/>
    </source>
</evidence>
<protein>
    <recommendedName>
        <fullName evidence="5">Glutaminyl-peptide cyclotransferase</fullName>
        <ecNumber evidence="4">2.3.2.5</ecNumber>
    </recommendedName>
</protein>
<dbReference type="FunFam" id="3.40.630.10:FF:000029">
    <property type="entry name" value="Glutaminyl-peptide cyclotransferase"/>
    <property type="match status" value="1"/>
</dbReference>
<keyword evidence="15" id="KW-1185">Reference proteome</keyword>
<dbReference type="PANTHER" id="PTHR12283">
    <property type="entry name" value="GLUTAMINYL-PEPTIDE CYCLOTRANSFERASE"/>
    <property type="match status" value="1"/>
</dbReference>
<evidence type="ECO:0000256" key="12">
    <source>
        <dbReference type="SAM" id="SignalP"/>
    </source>
</evidence>
<dbReference type="PANTHER" id="PTHR12283:SF6">
    <property type="entry name" value="GLUTAMINYL-PEPTIDE CYCLOTRANSFERASE-RELATED"/>
    <property type="match status" value="1"/>
</dbReference>
<comment type="caution">
    <text evidence="14">The sequence shown here is derived from an EMBL/GenBank/DDBJ whole genome shotgun (WGS) entry which is preliminary data.</text>
</comment>
<keyword evidence="7 14" id="KW-0808">Transferase</keyword>
<dbReference type="SUPFAM" id="SSF53187">
    <property type="entry name" value="Zn-dependent exopeptidases"/>
    <property type="match status" value="1"/>
</dbReference>
<evidence type="ECO:0000259" key="13">
    <source>
        <dbReference type="Pfam" id="PF04389"/>
    </source>
</evidence>
<evidence type="ECO:0000256" key="3">
    <source>
        <dbReference type="ARBA" id="ARBA00006014"/>
    </source>
</evidence>
<keyword evidence="11" id="KW-0012">Acyltransferase</keyword>
<feature type="domain" description="Peptidase M28" evidence="13">
    <location>
        <begin position="113"/>
        <end position="336"/>
    </location>
</feature>